<name>F2IBP2_FLUTR</name>
<dbReference type="KEGG" id="fte:Fluta_3396"/>
<dbReference type="Proteomes" id="UP000007463">
    <property type="component" value="Chromosome"/>
</dbReference>
<dbReference type="EMBL" id="CP002542">
    <property type="protein sequence ID" value="AEA45368.1"/>
    <property type="molecule type" value="Genomic_DNA"/>
</dbReference>
<dbReference type="AlphaFoldDB" id="F2IBP2"/>
<reference evidence="2" key="2">
    <citation type="submission" date="2011-02" db="EMBL/GenBank/DDBJ databases">
        <title>The complete genome of Fluviicola taffensis DSM 16823.</title>
        <authorList>
            <consortium name="US DOE Joint Genome Institute (JGI-PGF)"/>
            <person name="Lucas S."/>
            <person name="Copeland A."/>
            <person name="Lapidus A."/>
            <person name="Bruce D."/>
            <person name="Goodwin L."/>
            <person name="Pitluck S."/>
            <person name="Kyrpides N."/>
            <person name="Mavromatis K."/>
            <person name="Ivanova N."/>
            <person name="Mikhailova N."/>
            <person name="Pagani I."/>
            <person name="Chertkov O."/>
            <person name="Detter J.C."/>
            <person name="Han C."/>
            <person name="Tapia R."/>
            <person name="Land M."/>
            <person name="Hauser L."/>
            <person name="Markowitz V."/>
            <person name="Cheng J.-F."/>
            <person name="Hugenholtz P."/>
            <person name="Woyke T."/>
            <person name="Wu D."/>
            <person name="Tindall B."/>
            <person name="Pomrenke H.G."/>
            <person name="Brambilla E."/>
            <person name="Klenk H.-P."/>
            <person name="Eisen J.A."/>
        </authorList>
    </citation>
    <scope>NUCLEOTIDE SEQUENCE [LARGE SCALE GENOMIC DNA]</scope>
    <source>
        <strain evidence="2">DSM 16823 / RW262 / RW262</strain>
    </source>
</reference>
<protein>
    <recommendedName>
        <fullName evidence="3">DUF6089 domain-containing protein</fullName>
    </recommendedName>
</protein>
<organism evidence="1 2">
    <name type="scientific">Fluviicola taffensis (strain DSM 16823 / NCIMB 13979 / RW262)</name>
    <dbReference type="NCBI Taxonomy" id="755732"/>
    <lineage>
        <taxon>Bacteria</taxon>
        <taxon>Pseudomonadati</taxon>
        <taxon>Bacteroidota</taxon>
        <taxon>Flavobacteriia</taxon>
        <taxon>Flavobacteriales</taxon>
        <taxon>Crocinitomicaceae</taxon>
        <taxon>Fluviicola</taxon>
    </lineage>
</organism>
<proteinExistence type="predicted"/>
<dbReference type="HOGENOM" id="CLU_071588_0_0_10"/>
<evidence type="ECO:0000313" key="2">
    <source>
        <dbReference type="Proteomes" id="UP000007463"/>
    </source>
</evidence>
<accession>F2IBP2</accession>
<dbReference type="eggNOG" id="COG3637">
    <property type="taxonomic scope" value="Bacteria"/>
</dbReference>
<evidence type="ECO:0000313" key="1">
    <source>
        <dbReference type="EMBL" id="AEA45368.1"/>
    </source>
</evidence>
<gene>
    <name evidence="1" type="ordered locus">Fluta_3396</name>
</gene>
<keyword evidence="2" id="KW-1185">Reference proteome</keyword>
<sequence length="314" mass="35210" precursor="true">MRYISLTILSIVSTVTFGQGSNFNTQRNWAMNKKEISIGIGATSFLGDLGGANQIGTDYSLKDIDFNSTHFGGSVSYRYRFHPYFATSTMVNLGMIRGNDALTKEPIRNMRNLHFRSFFVSLSQRIEFILLANEKIGRRYNIPGLRGFTDHNEQLYLIAGIGAMYYNPKAQYQGSWVALHDMHTEGQGLPGGPANYKRITAMVPLGVGFRMGINRMWRIGLEVTYVKTFSDYIDDVHGVYYDASAIGATYGAQAAYLSNPSTNPSAFNAGSQRGDKQKDAMIFVNIMVTRNITYKSSTGNRPMKFGKRRYKAKF</sequence>
<dbReference type="OrthoDB" id="654178at2"/>
<evidence type="ECO:0008006" key="3">
    <source>
        <dbReference type="Google" id="ProtNLM"/>
    </source>
</evidence>
<dbReference type="STRING" id="755732.Fluta_3396"/>
<reference evidence="1 2" key="1">
    <citation type="journal article" date="2011" name="Stand. Genomic Sci.">
        <title>Complete genome sequence of the gliding freshwater bacterium Fluviicola taffensis type strain (RW262).</title>
        <authorList>
            <person name="Woyke T."/>
            <person name="Chertkov O."/>
            <person name="Lapidus A."/>
            <person name="Nolan M."/>
            <person name="Lucas S."/>
            <person name="Del Rio T.G."/>
            <person name="Tice H."/>
            <person name="Cheng J.F."/>
            <person name="Tapia R."/>
            <person name="Han C."/>
            <person name="Goodwin L."/>
            <person name="Pitluck S."/>
            <person name="Liolios K."/>
            <person name="Pagani I."/>
            <person name="Ivanova N."/>
            <person name="Huntemann M."/>
            <person name="Mavromatis K."/>
            <person name="Mikhailova N."/>
            <person name="Pati A."/>
            <person name="Chen A."/>
            <person name="Palaniappan K."/>
            <person name="Land M."/>
            <person name="Hauser L."/>
            <person name="Brambilla E.M."/>
            <person name="Rohde M."/>
            <person name="Mwirichia R."/>
            <person name="Sikorski J."/>
            <person name="Tindall B.J."/>
            <person name="Goker M."/>
            <person name="Bristow J."/>
            <person name="Eisen J.A."/>
            <person name="Markowitz V."/>
            <person name="Hugenholtz P."/>
            <person name="Klenk H.P."/>
            <person name="Kyrpides N.C."/>
        </authorList>
    </citation>
    <scope>NUCLEOTIDE SEQUENCE [LARGE SCALE GENOMIC DNA]</scope>
    <source>
        <strain evidence="2">DSM 16823 / RW262 / RW262</strain>
    </source>
</reference>
<dbReference type="RefSeq" id="WP_013688135.1">
    <property type="nucleotide sequence ID" value="NC_015321.1"/>
</dbReference>